<proteinExistence type="predicted"/>
<protein>
    <submittedName>
        <fullName evidence="3">Uncharacterized protein</fullName>
    </submittedName>
</protein>
<evidence type="ECO:0000256" key="1">
    <source>
        <dbReference type="SAM" id="Coils"/>
    </source>
</evidence>
<evidence type="ECO:0000256" key="2">
    <source>
        <dbReference type="SAM" id="MobiDB-lite"/>
    </source>
</evidence>
<gene>
    <name evidence="3" type="ORF">BDY21DRAFT_18501</name>
</gene>
<keyword evidence="1" id="KW-0175">Coiled coil</keyword>
<dbReference type="AlphaFoldDB" id="A0A6A6P1J9"/>
<name>A0A6A6P1J9_9PEZI</name>
<dbReference type="OrthoDB" id="5389823at2759"/>
<sequence>MPPLYRSASINLDPRMYHAYSNGRRVSAERPRPRRHASHDFVYEDETDAAREIPARRRASRDPSPYVRFSRHEMYTQQEMSDQVASLIAAVRDLKIEKEKEKAKESDRARERQLELEEKVRKTNLEVTHANKLVDANNRFAEVHPKLCASGRPPSDFKMPKSQRDFKALDLATLARIMDDYRLPLEMRPNHH</sequence>
<dbReference type="EMBL" id="MU001679">
    <property type="protein sequence ID" value="KAF2457880.1"/>
    <property type="molecule type" value="Genomic_DNA"/>
</dbReference>
<feature type="region of interest" description="Disordered" evidence="2">
    <location>
        <begin position="23"/>
        <end position="65"/>
    </location>
</feature>
<evidence type="ECO:0000313" key="4">
    <source>
        <dbReference type="Proteomes" id="UP000799766"/>
    </source>
</evidence>
<keyword evidence="4" id="KW-1185">Reference proteome</keyword>
<accession>A0A6A6P1J9</accession>
<organism evidence="3 4">
    <name type="scientific">Lineolata rhizophorae</name>
    <dbReference type="NCBI Taxonomy" id="578093"/>
    <lineage>
        <taxon>Eukaryota</taxon>
        <taxon>Fungi</taxon>
        <taxon>Dikarya</taxon>
        <taxon>Ascomycota</taxon>
        <taxon>Pezizomycotina</taxon>
        <taxon>Dothideomycetes</taxon>
        <taxon>Dothideomycetes incertae sedis</taxon>
        <taxon>Lineolatales</taxon>
        <taxon>Lineolataceae</taxon>
        <taxon>Lineolata</taxon>
    </lineage>
</organism>
<feature type="coiled-coil region" evidence="1">
    <location>
        <begin position="84"/>
        <end position="126"/>
    </location>
</feature>
<reference evidence="3" key="1">
    <citation type="journal article" date="2020" name="Stud. Mycol.">
        <title>101 Dothideomycetes genomes: a test case for predicting lifestyles and emergence of pathogens.</title>
        <authorList>
            <person name="Haridas S."/>
            <person name="Albert R."/>
            <person name="Binder M."/>
            <person name="Bloem J."/>
            <person name="Labutti K."/>
            <person name="Salamov A."/>
            <person name="Andreopoulos B."/>
            <person name="Baker S."/>
            <person name="Barry K."/>
            <person name="Bills G."/>
            <person name="Bluhm B."/>
            <person name="Cannon C."/>
            <person name="Castanera R."/>
            <person name="Culley D."/>
            <person name="Daum C."/>
            <person name="Ezra D."/>
            <person name="Gonzalez J."/>
            <person name="Henrissat B."/>
            <person name="Kuo A."/>
            <person name="Liang C."/>
            <person name="Lipzen A."/>
            <person name="Lutzoni F."/>
            <person name="Magnuson J."/>
            <person name="Mondo S."/>
            <person name="Nolan M."/>
            <person name="Ohm R."/>
            <person name="Pangilinan J."/>
            <person name="Park H.-J."/>
            <person name="Ramirez L."/>
            <person name="Alfaro M."/>
            <person name="Sun H."/>
            <person name="Tritt A."/>
            <person name="Yoshinaga Y."/>
            <person name="Zwiers L.-H."/>
            <person name="Turgeon B."/>
            <person name="Goodwin S."/>
            <person name="Spatafora J."/>
            <person name="Crous P."/>
            <person name="Grigoriev I."/>
        </authorList>
    </citation>
    <scope>NUCLEOTIDE SEQUENCE</scope>
    <source>
        <strain evidence="3">ATCC 16933</strain>
    </source>
</reference>
<evidence type="ECO:0000313" key="3">
    <source>
        <dbReference type="EMBL" id="KAF2457880.1"/>
    </source>
</evidence>
<feature type="compositionally biased region" description="Basic and acidic residues" evidence="2">
    <location>
        <begin position="38"/>
        <end position="55"/>
    </location>
</feature>
<dbReference type="Proteomes" id="UP000799766">
    <property type="component" value="Unassembled WGS sequence"/>
</dbReference>